<dbReference type="GO" id="GO:0008527">
    <property type="term" value="F:taste receptor activity"/>
    <property type="evidence" value="ECO:0000250"/>
    <property type="project" value="FlyBase"/>
</dbReference>
<reference evidence="7 9" key="7">
    <citation type="journal article" date="2007" name="Science">
        <title>The Release 5.1 annotation of Drosophila melanogaster heterochromatin.</title>
        <authorList>
            <person name="Smith C.D."/>
            <person name="Shu S."/>
            <person name="Mungall C.J."/>
            <person name="Karpen G.H."/>
        </authorList>
    </citation>
    <scope>NUCLEOTIDE SEQUENCE [LARGE SCALE GENOMIC DNA]</scope>
    <source>
        <strain evidence="9">Berkeley</strain>
    </source>
</reference>
<comment type="subcellular location">
    <subcellularLocation>
        <location evidence="1 6">Cell membrane</location>
        <topology evidence="1 6">Multi-pass membrane protein</topology>
    </subcellularLocation>
</comment>
<keyword evidence="3 6" id="KW-0812">Transmembrane</keyword>
<sequence length="381" mass="44955">MKATKYSVGILRFMSFYARFLSLVCFRLRKQKDNNVWLEEIWSNRSRWKWISVTLRIVPLCIYAFTYAEWISNRMLITEKFLHSCSLVVSIPCYLSIIHLKICHGPEVTKLVNQYLHIFRLGTLDIRRRSQFGGGRELFLLILSVCCQIHEYVFILVIASRLCGFQHIIWWVSYTYVFIICNSIMCFGFIWHLSLGVLYAELNDNLRFESGFQTAFLRKQQRIRVQKSMALFKEISSVVTSLQDIFNVHLFLSALLTLLQVLVVWYKMIIDLGFSDFRIWSFSLKNLIQTLLPVLAIQEAANQFKQTRERALDIFLVGKSKHWMKSVEIFVTHLNLSEFRVNLLGLFNVSNELFLIIVSAMFCYLVFVTQCVIVYRRRYVI</sequence>
<reference evidence="7 9" key="9">
    <citation type="journal article" date="2015" name="G3 (Bethesda)">
        <title>Gene Model Annotations for Drosophila melanogaster: Impact of High-Throughput Data.</title>
        <authorList>
            <consortium name="FlyBase Consortium"/>
            <person name="Matthews B.B."/>
            <person name="Dos Santos G."/>
            <person name="Crosby M.A."/>
            <person name="Emmert D.B."/>
            <person name="St Pierre S.E."/>
            <person name="Gramates L.S."/>
            <person name="Zhou P."/>
            <person name="Schroeder A.J."/>
            <person name="Falls K."/>
            <person name="Strelets V."/>
            <person name="Russo S.M."/>
            <person name="Gelbart W.M."/>
            <person name="null"/>
        </authorList>
    </citation>
    <scope>NUCLEOTIDE SEQUENCE [LARGE SCALE GENOMIC DNA]</scope>
    <source>
        <strain evidence="9">Berkeley</strain>
    </source>
</reference>
<dbReference type="CTD" id="117470"/>
<name>Q8IN22_DROME</name>
<reference evidence="7 9" key="3">
    <citation type="journal article" date="2002" name="Genome Biol.">
        <title>Annotation of the Drosophila melanogaster euchromatic genome: a systematic review.</title>
        <authorList>
            <person name="Misra S."/>
            <person name="Crosby M.A."/>
            <person name="Mungall C.J."/>
            <person name="Matthews B.B."/>
            <person name="Campbell K.S."/>
            <person name="Hradecky P."/>
            <person name="Huang Y."/>
            <person name="Kaminker J.S."/>
            <person name="Millburn G.H."/>
            <person name="Prochnik S.E."/>
            <person name="Smith C.D."/>
            <person name="Tupy J.L."/>
            <person name="Whitfied E.J."/>
            <person name="Bayraktaroglu L."/>
            <person name="Berman B.P."/>
            <person name="Bettencourt B.R."/>
            <person name="Celniker S.E."/>
            <person name="de Grey A.D."/>
            <person name="Drysdale R.A."/>
            <person name="Harris N.L."/>
            <person name="Richter J."/>
            <person name="Russo S."/>
            <person name="Schroeder A.J."/>
            <person name="Shu S.Q."/>
            <person name="Stapleton M."/>
            <person name="Yamada C."/>
            <person name="Ashburner M."/>
            <person name="Gelbart W.M."/>
            <person name="Rubin G.M."/>
            <person name="Lewis S.E."/>
        </authorList>
    </citation>
    <scope>GENOME REANNOTATION</scope>
    <source>
        <strain evidence="9">Berkeley</strain>
    </source>
</reference>
<organism evidence="7 9">
    <name type="scientific">Drosophila melanogaster</name>
    <name type="common">Fruit fly</name>
    <dbReference type="NCBI Taxonomy" id="7227"/>
    <lineage>
        <taxon>Eukaryota</taxon>
        <taxon>Metazoa</taxon>
        <taxon>Ecdysozoa</taxon>
        <taxon>Arthropoda</taxon>
        <taxon>Hexapoda</taxon>
        <taxon>Insecta</taxon>
        <taxon>Pterygota</taxon>
        <taxon>Neoptera</taxon>
        <taxon>Endopterygota</taxon>
        <taxon>Diptera</taxon>
        <taxon>Brachycera</taxon>
        <taxon>Muscomorpha</taxon>
        <taxon>Ephydroidea</taxon>
        <taxon>Drosophilidae</taxon>
        <taxon>Drosophila</taxon>
        <taxon>Sophophora</taxon>
    </lineage>
</organism>
<feature type="transmembrane region" description="Helical" evidence="6">
    <location>
        <begin position="353"/>
        <end position="375"/>
    </location>
</feature>
<dbReference type="KEGG" id="dme:Dmel_CG31335"/>
<evidence type="ECO:0000313" key="7">
    <source>
        <dbReference type="EMBL" id="AAN13885.1"/>
    </source>
</evidence>
<reference evidence="7 9" key="10">
    <citation type="journal article" date="2015" name="G3 (Bethesda)">
        <title>Gene Model Annotations for Drosophila melanogaster: The Rule-Benders.</title>
        <authorList>
            <consortium name="FlyBase Consortium"/>
            <person name="Crosby M.A."/>
            <person name="Gramates L.S."/>
            <person name="Dos Santos G."/>
            <person name="Matthews B.B."/>
            <person name="St Pierre S.E."/>
            <person name="Zhou P."/>
            <person name="Schroeder A.J."/>
            <person name="Falls K."/>
            <person name="Emmert D.B."/>
            <person name="Russo S.M."/>
            <person name="Gelbart W.M."/>
            <person name="null"/>
        </authorList>
    </citation>
    <scope>NUCLEOTIDE SEQUENCE [LARGE SCALE GENOMIC DNA]</scope>
    <source>
        <strain evidence="9">Berkeley</strain>
    </source>
</reference>
<dbReference type="Pfam" id="PF08395">
    <property type="entry name" value="7tm_7"/>
    <property type="match status" value="1"/>
</dbReference>
<evidence type="ECO:0000313" key="8">
    <source>
        <dbReference type="FlyBase" id="FBgn0045468"/>
    </source>
</evidence>
<dbReference type="SMR" id="Q8IN22"/>
<proteinExistence type="inferred from homology"/>
<dbReference type="PhylomeDB" id="Q8IN22"/>
<keyword evidence="6 7" id="KW-0675">Receptor</keyword>
<keyword evidence="6" id="KW-0807">Transducer</keyword>
<dbReference type="UCSC" id="CG31335-RA">
    <property type="organism name" value="d. melanogaster"/>
</dbReference>
<dbReference type="GO" id="GO:0008049">
    <property type="term" value="P:male courtship behavior"/>
    <property type="evidence" value="ECO:0000318"/>
    <property type="project" value="GO_Central"/>
</dbReference>
<evidence type="ECO:0000256" key="4">
    <source>
        <dbReference type="ARBA" id="ARBA00022989"/>
    </source>
</evidence>
<dbReference type="GO" id="GO:0005886">
    <property type="term" value="C:plasma membrane"/>
    <property type="evidence" value="ECO:0000250"/>
    <property type="project" value="FlyBase"/>
</dbReference>
<reference evidence="7 9" key="8">
    <citation type="journal article" date="2007" name="Science">
        <title>Sequence finishing and mapping of Drosophila melanogaster heterochromatin.</title>
        <authorList>
            <person name="Hoskins R.A."/>
            <person name="Carlson J.W."/>
            <person name="Kennedy C."/>
            <person name="Acevedo D."/>
            <person name="Evans-Holm M."/>
            <person name="Frise E."/>
            <person name="Wan K.H."/>
            <person name="Park S."/>
            <person name="Mendez-Lago M."/>
            <person name="Rossi F."/>
            <person name="Villasante A."/>
            <person name="Dimitri P."/>
            <person name="Karpen G.H."/>
            <person name="Celniker S.E."/>
        </authorList>
    </citation>
    <scope>NUCLEOTIDE SEQUENCE [LARGE SCALE GENOMIC DNA]</scope>
    <source>
        <strain evidence="9">Berkeley</strain>
    </source>
</reference>
<feature type="transmembrane region" description="Helical" evidence="6">
    <location>
        <begin position="138"/>
        <end position="162"/>
    </location>
</feature>
<evidence type="ECO:0000256" key="6">
    <source>
        <dbReference type="RuleBase" id="RU363108"/>
    </source>
</evidence>
<dbReference type="InterPro" id="IPR013604">
    <property type="entry name" value="7TM_chemorcpt"/>
</dbReference>
<reference evidence="7 9" key="6">
    <citation type="journal article" date="2005" name="PLoS Comput. Biol.">
        <title>Combined evidence annotation of transposable elements in genome sequences.</title>
        <authorList>
            <person name="Quesneville H."/>
            <person name="Bergman C.M."/>
            <person name="Andrieu O."/>
            <person name="Autard D."/>
            <person name="Nouaud D."/>
            <person name="Ashburner M."/>
            <person name="Anxolabehere D."/>
        </authorList>
    </citation>
    <scope>NUCLEOTIDE SEQUENCE [LARGE SCALE GENOMIC DNA]</scope>
    <source>
        <strain evidence="9">Berkeley</strain>
    </source>
</reference>
<dbReference type="OrthoDB" id="7866307at2759"/>
<keyword evidence="9" id="KW-1185">Reference proteome</keyword>
<dbReference type="GO" id="GO:0007165">
    <property type="term" value="P:signal transduction"/>
    <property type="evidence" value="ECO:0007669"/>
    <property type="project" value="UniProtKB-KW"/>
</dbReference>
<dbReference type="FunCoup" id="Q8IN22">
    <property type="interactions" value="6"/>
</dbReference>
<dbReference type="GO" id="GO:0007635">
    <property type="term" value="P:chemosensory behavior"/>
    <property type="evidence" value="ECO:0000318"/>
    <property type="project" value="GO_Central"/>
</dbReference>
<dbReference type="GeneID" id="117470"/>
<dbReference type="GO" id="GO:0043025">
    <property type="term" value="C:neuronal cell body"/>
    <property type="evidence" value="ECO:0000318"/>
    <property type="project" value="GO_Central"/>
</dbReference>
<dbReference type="GO" id="GO:0050909">
    <property type="term" value="P:sensory perception of taste"/>
    <property type="evidence" value="ECO:0000250"/>
    <property type="project" value="FlyBase"/>
</dbReference>
<dbReference type="AGR" id="FB:FBgn0045468"/>
<comment type="similarity">
    <text evidence="6">Belongs to the insect chemoreceptor superfamily. Gustatory receptor (GR) family.</text>
</comment>
<dbReference type="GO" id="GO:0034220">
    <property type="term" value="P:monoatomic ion transmembrane transport"/>
    <property type="evidence" value="ECO:0000250"/>
    <property type="project" value="FlyBase"/>
</dbReference>
<dbReference type="HOGENOM" id="CLU_059451_0_0_1"/>
<dbReference type="BioGRID-ORCS" id="117470">
    <property type="hits" value="0 hits in 1 CRISPR screen"/>
</dbReference>
<dbReference type="GO" id="GO:0030424">
    <property type="term" value="C:axon"/>
    <property type="evidence" value="ECO:0000318"/>
    <property type="project" value="GO_Central"/>
</dbReference>
<dbReference type="InParanoid" id="Q8IN22"/>
<feature type="transmembrane region" description="Helical" evidence="6">
    <location>
        <begin position="245"/>
        <end position="266"/>
    </location>
</feature>
<dbReference type="GO" id="GO:0030425">
    <property type="term" value="C:dendrite"/>
    <property type="evidence" value="ECO:0000318"/>
    <property type="project" value="GO_Central"/>
</dbReference>
<dbReference type="STRING" id="7227.FBpp0083556"/>
<keyword evidence="5 6" id="KW-0472">Membrane</keyword>
<evidence type="ECO:0000256" key="3">
    <source>
        <dbReference type="ARBA" id="ARBA00022692"/>
    </source>
</evidence>
<reference evidence="7 9" key="1">
    <citation type="journal article" date="2000" name="Science">
        <title>The genome sequence of Drosophila melanogaster.</title>
        <authorList>
            <person name="Adams M.D."/>
            <person name="Celniker S.E."/>
            <person name="Holt R.A."/>
            <person name="Evans C.A."/>
            <person name="Gocayne J.D."/>
            <person name="Amanatides P.G."/>
            <person name="Scherer S.E."/>
            <person name="Li P.W."/>
            <person name="Hoskins R.A."/>
            <person name="Galle R.F."/>
            <person name="George R.A."/>
            <person name="Lewis S.E."/>
            <person name="Richards S."/>
            <person name="Ashburner M."/>
            <person name="Henderson S.N."/>
            <person name="Sutton G.G."/>
            <person name="Wortman J.R."/>
            <person name="Yandell M.D."/>
            <person name="Zhang Q."/>
            <person name="Chen L.X."/>
            <person name="Brandon R.C."/>
            <person name="Rogers Y.H."/>
            <person name="Blazej R.G."/>
            <person name="Champe M."/>
            <person name="Pfeiffer B.D."/>
            <person name="Wan K.H."/>
            <person name="Doyle C."/>
            <person name="Baxter E.G."/>
            <person name="Helt G."/>
            <person name="Nelson C.R."/>
            <person name="Gabor G.L."/>
            <person name="Abril J.F."/>
            <person name="Agbayani A."/>
            <person name="An H.J."/>
            <person name="Andrews-Pfannkoch C."/>
            <person name="Baldwin D."/>
            <person name="Ballew R.M."/>
            <person name="Basu A."/>
            <person name="Baxendale J."/>
            <person name="Bayraktaroglu L."/>
            <person name="Beasley E.M."/>
            <person name="Beeson K.Y."/>
            <person name="Benos P.V."/>
            <person name="Berman B.P."/>
            <person name="Bhandari D."/>
            <person name="Bolshakov S."/>
            <person name="Borkova D."/>
            <person name="Botchan M.R."/>
            <person name="Bouck J."/>
            <person name="Brokstein P."/>
            <person name="Brottier P."/>
            <person name="Burtis K.C."/>
            <person name="Busam D.A."/>
            <person name="Butler H."/>
            <person name="Cadieu E."/>
            <person name="Center A."/>
            <person name="Chandra I."/>
            <person name="Cherry J.M."/>
            <person name="Cawley S."/>
            <person name="Dahlke C."/>
            <person name="Davenport L.B."/>
            <person name="Davies P."/>
            <person name="de Pablos B."/>
            <person name="Delcher A."/>
            <person name="Deng Z."/>
            <person name="Mays A.D."/>
            <person name="Dew I."/>
            <person name="Dietz S.M."/>
            <person name="Dodson K."/>
            <person name="Doup L.E."/>
            <person name="Downes M."/>
            <person name="Dugan-Rocha S."/>
            <person name="Dunkov B.C."/>
            <person name="Dunn P."/>
            <person name="Durbin K.J."/>
            <person name="Evangelista C.C."/>
            <person name="Ferraz C."/>
            <person name="Ferriera S."/>
            <person name="Fleischmann W."/>
            <person name="Fosler C."/>
            <person name="Gabrielian A.E."/>
            <person name="Garg N.S."/>
            <person name="Gelbart W.M."/>
            <person name="Glasser K."/>
            <person name="Glodek A."/>
            <person name="Gong F."/>
            <person name="Gorrell J.H."/>
            <person name="Gu Z."/>
            <person name="Guan P."/>
            <person name="Harris M."/>
            <person name="Harris N.L."/>
            <person name="Harvey D."/>
            <person name="Heiman T.J."/>
            <person name="Hernandez J.R."/>
            <person name="Houck J."/>
            <person name="Hostin D."/>
            <person name="Houston K.A."/>
            <person name="Howland T.J."/>
            <person name="Wei M.H."/>
            <person name="Ibegwam C."/>
            <person name="Jalali M."/>
            <person name="Kalush F."/>
            <person name="Karpen G.H."/>
            <person name="Ke Z."/>
            <person name="Kennison J.A."/>
            <person name="Ketchum K.A."/>
            <person name="Kimmel B.E."/>
            <person name="Kodira C.D."/>
            <person name="Kraft C."/>
            <person name="Kravitz S."/>
            <person name="Kulp D."/>
            <person name="Lai Z."/>
            <person name="Lasko P."/>
            <person name="Lei Y."/>
            <person name="Levitsky A.A."/>
            <person name="Li J."/>
            <person name="Li Z."/>
            <person name="Liang Y."/>
            <person name="Lin X."/>
            <person name="Liu X."/>
            <person name="Mattei B."/>
            <person name="McIntosh T.C."/>
            <person name="McLeod M.P."/>
            <person name="McPherson D."/>
            <person name="Merkulov G."/>
            <person name="Milshina N.V."/>
            <person name="Mobarry C."/>
            <person name="Morris J."/>
            <person name="Moshrefi A."/>
            <person name="Mount S.M."/>
            <person name="Moy M."/>
            <person name="Murphy B."/>
            <person name="Murphy L."/>
            <person name="Muzny D.M."/>
            <person name="Nelson D.L."/>
            <person name="Nelson D.R."/>
            <person name="Nelson K.A."/>
            <person name="Nixon K."/>
            <person name="Nusskern D.R."/>
            <person name="Pacleb J.M."/>
            <person name="Palazzolo M."/>
            <person name="Pittman G.S."/>
            <person name="Pan S."/>
            <person name="Pollard J."/>
            <person name="Puri V."/>
            <person name="Reese M.G."/>
            <person name="Reinert K."/>
            <person name="Remington K."/>
            <person name="Saunders R.D."/>
            <person name="Scheeler F."/>
            <person name="Shen H."/>
            <person name="Shue B.C."/>
            <person name="Siden-Kiamos I."/>
            <person name="Simpson M."/>
            <person name="Skupski M.P."/>
            <person name="Smith T."/>
            <person name="Spier E."/>
            <person name="Spradling A.C."/>
            <person name="Stapleton M."/>
            <person name="Strong R."/>
            <person name="Sun E."/>
            <person name="Svirskas R."/>
            <person name="Tector C."/>
            <person name="Turner R."/>
            <person name="Venter E."/>
            <person name="Wang A.H."/>
            <person name="Wang X."/>
            <person name="Wang Z.Y."/>
            <person name="Wassarman D.A."/>
            <person name="Weinstock G.M."/>
            <person name="Weissenbach J."/>
            <person name="Williams S.M."/>
            <person name="WoodageT"/>
            <person name="Worley K.C."/>
            <person name="Wu D."/>
            <person name="Yang S."/>
            <person name="Yao Q.A."/>
            <person name="Ye J."/>
            <person name="Yeh R.F."/>
            <person name="Zaveri J.S."/>
            <person name="Zhan M."/>
            <person name="Zhang G."/>
            <person name="Zhao Q."/>
            <person name="Zheng L."/>
            <person name="Zheng X.H."/>
            <person name="Zhong F.N."/>
            <person name="Zhong W."/>
            <person name="Zhou X."/>
            <person name="Zhu S."/>
            <person name="Zhu X."/>
            <person name="Smith H.O."/>
            <person name="Gibbs R.A."/>
            <person name="Myers E.W."/>
            <person name="Rubin G.M."/>
            <person name="Venter J.C."/>
        </authorList>
    </citation>
    <scope>NUCLEOTIDE SEQUENCE [LARGE SCALE GENOMIC DNA]</scope>
    <source>
        <strain evidence="9">Berkeley</strain>
    </source>
</reference>
<gene>
    <name evidence="7 8" type="primary">Gr93d</name>
    <name evidence="7" type="synonym">93F.4</name>
    <name evidence="7" type="synonym">Dmel\CG31335</name>
    <name evidence="7" type="synonym">DmGr93d</name>
    <name evidence="7" type="synonym">GR93d</name>
    <name evidence="7" type="synonym">GR93F.4</name>
    <name evidence="7" type="synonym">Gr93F4</name>
    <name evidence="7 8" type="ORF">CG31335</name>
    <name evidence="7" type="ORF">Dmel_CG31335</name>
</gene>
<evidence type="ECO:0000256" key="5">
    <source>
        <dbReference type="ARBA" id="ARBA00023136"/>
    </source>
</evidence>
<protein>
    <recommendedName>
        <fullName evidence="6">Gustatory receptor</fullName>
    </recommendedName>
</protein>
<keyword evidence="2 6" id="KW-1003">Cell membrane</keyword>
<dbReference type="GO" id="GO:0015276">
    <property type="term" value="F:ligand-gated monoatomic ion channel activity"/>
    <property type="evidence" value="ECO:0000250"/>
    <property type="project" value="FlyBase"/>
</dbReference>
<reference evidence="7 9" key="5">
    <citation type="journal article" date="2002" name="Genome Biol.">
        <title>Heterochromatic sequences in a Drosophila whole-genome shotgun assembly.</title>
        <authorList>
            <person name="Hoskins R.A."/>
            <person name="Smith C.D."/>
            <person name="Carlson J.W."/>
            <person name="Carvalho A.B."/>
            <person name="Halpern A."/>
            <person name="Kaminker J.S."/>
            <person name="Kennedy C."/>
            <person name="Mungall C.J."/>
            <person name="Sullivan B.A."/>
            <person name="Sutton G.G."/>
            <person name="Yasuhara J.C."/>
            <person name="Wakimoto B.T."/>
            <person name="Myers E.W."/>
            <person name="Celniker S.E."/>
            <person name="Rubin G.M."/>
            <person name="Karpen G.H."/>
        </authorList>
    </citation>
    <scope>NUCLEOTIDE SEQUENCE [LARGE SCALE GENOMIC DNA]</scope>
    <source>
        <strain evidence="9">Berkeley</strain>
    </source>
</reference>
<dbReference type="RefSeq" id="NP_732666.1">
    <property type="nucleotide sequence ID" value="NM_169974.1"/>
</dbReference>
<accession>Q8IN22</accession>
<dbReference type="FlyBase" id="FBgn0045468">
    <property type="gene designation" value="Gr93d"/>
</dbReference>
<dbReference type="Proteomes" id="UP000000803">
    <property type="component" value="Chromosome 3R"/>
</dbReference>
<dbReference type="OMA" id="RWKWISV"/>
<reference evidence="7 9" key="4">
    <citation type="journal article" date="2002" name="Genome Biol.">
        <title>The transposable elements of the Drosophila melanogaster euchromatin: a genomics perspective.</title>
        <authorList>
            <person name="Kaminker J.S."/>
            <person name="Bergman C.M."/>
            <person name="Kronmiller B."/>
            <person name="Carlson J."/>
            <person name="Svirskas R."/>
            <person name="Patel S."/>
            <person name="Frise E."/>
            <person name="Wheeler D.A."/>
            <person name="Lewis S.E."/>
            <person name="Rubin G.M."/>
            <person name="Ashburner M."/>
            <person name="Celniker S.E."/>
        </authorList>
    </citation>
    <scope>NUCLEOTIDE SEQUENCE [LARGE SCALE GENOMIC DNA]</scope>
    <source>
        <strain evidence="9">Berkeley</strain>
    </source>
</reference>
<evidence type="ECO:0000256" key="1">
    <source>
        <dbReference type="ARBA" id="ARBA00004651"/>
    </source>
</evidence>
<dbReference type="PaxDb" id="7227-FBpp0083556"/>
<keyword evidence="4 6" id="KW-1133">Transmembrane helix</keyword>
<comment type="caution">
    <text evidence="6">Lacks conserved residue(s) required for the propagation of feature annotation.</text>
</comment>
<reference evidence="7 9" key="2">
    <citation type="journal article" date="2002" name="Genome Biol.">
        <title>Finishing a whole-genome shotgun: release 3 of the Drosophila melanogaster euchromatic genome sequence.</title>
        <authorList>
            <person name="Celniker S.E."/>
            <person name="Wheeler D.A."/>
            <person name="Kronmiller B."/>
            <person name="Carlson J.W."/>
            <person name="Halpern A."/>
            <person name="Patel S."/>
            <person name="Adams M."/>
            <person name="Champe M."/>
            <person name="Dugan S.P."/>
            <person name="Frise E."/>
            <person name="Hodgson A."/>
            <person name="George R.A."/>
            <person name="Hoskins R.A."/>
            <person name="Laverty T."/>
            <person name="Muzny D.M."/>
            <person name="Nelson C.R."/>
            <person name="Pacleb J.M."/>
            <person name="Park S."/>
            <person name="Pfeiffer B.D."/>
            <person name="Richards S."/>
            <person name="Sodergren E.J."/>
            <person name="Svirskas R."/>
            <person name="Tabor P.E."/>
            <person name="Wan K."/>
            <person name="Stapleton M."/>
            <person name="Sutton G.G."/>
            <person name="Venter C."/>
            <person name="Weinstock G."/>
            <person name="Scherer S.E."/>
            <person name="Myers E.W."/>
            <person name="Gibbs R.A."/>
            <person name="Rubin G.M."/>
        </authorList>
    </citation>
    <scope>NUCLEOTIDE SEQUENCE [LARGE SCALE GENOMIC DNA]</scope>
    <source>
        <strain evidence="9">Berkeley</strain>
    </source>
</reference>
<evidence type="ECO:0000313" key="9">
    <source>
        <dbReference type="Proteomes" id="UP000000803"/>
    </source>
</evidence>
<comment type="function">
    <text evidence="6">Gustatory receptor which mediates acceptance or avoidance behavior, depending on its substrates.</text>
</comment>
<dbReference type="EMBL" id="AE014297">
    <property type="protein sequence ID" value="AAN13885.1"/>
    <property type="molecule type" value="Genomic_DNA"/>
</dbReference>
<dbReference type="AlphaFoldDB" id="Q8IN22"/>
<evidence type="ECO:0000256" key="2">
    <source>
        <dbReference type="ARBA" id="ARBA00022475"/>
    </source>
</evidence>
<feature type="transmembrane region" description="Helical" evidence="6">
    <location>
        <begin position="168"/>
        <end position="191"/>
    </location>
</feature>
<dbReference type="VEuPathDB" id="VectorBase:FBgn0045468"/>
<reference evidence="7 9" key="11">
    <citation type="journal article" date="2015" name="Genome Res.">
        <title>The Release 6 reference sequence of the Drosophila melanogaster genome.</title>
        <authorList>
            <person name="Hoskins R.A."/>
            <person name="Carlson J.W."/>
            <person name="Wan K.H."/>
            <person name="Park S."/>
            <person name="Mendez I."/>
            <person name="Galle S.E."/>
            <person name="Booth B.W."/>
            <person name="Pfeiffer B.D."/>
            <person name="George R.A."/>
            <person name="Svirskas R."/>
            <person name="Krzywinski M."/>
            <person name="Schein J."/>
            <person name="Accardo M.C."/>
            <person name="Damia E."/>
            <person name="Messina G."/>
            <person name="Mendez-Lago M."/>
            <person name="de Pablos B."/>
            <person name="Demakova O.V."/>
            <person name="Andreyeva E.N."/>
            <person name="Boldyreva L.V."/>
            <person name="Marra M."/>
            <person name="Carvalho A.B."/>
            <person name="Dimitri P."/>
            <person name="Villasante A."/>
            <person name="Zhimulev I.F."/>
            <person name="Rubin G.M."/>
            <person name="Karpen G.H."/>
            <person name="Celniker S.E."/>
        </authorList>
    </citation>
    <scope>NUCLEOTIDE SEQUENCE [LARGE SCALE GENOMIC DNA]</scope>
    <source>
        <strain evidence="9">Berkeley</strain>
    </source>
</reference>